<dbReference type="EMBL" id="JATAAI010000006">
    <property type="protein sequence ID" value="KAK1744781.1"/>
    <property type="molecule type" value="Genomic_DNA"/>
</dbReference>
<proteinExistence type="inferred from homology"/>
<dbReference type="GO" id="GO:0006886">
    <property type="term" value="P:intracellular protein transport"/>
    <property type="evidence" value="ECO:0007669"/>
    <property type="project" value="InterPro"/>
</dbReference>
<keyword evidence="5" id="KW-0472">Membrane</keyword>
<feature type="compositionally biased region" description="Acidic residues" evidence="6">
    <location>
        <begin position="895"/>
        <end position="913"/>
    </location>
</feature>
<dbReference type="Gene3D" id="1.25.10.10">
    <property type="entry name" value="Leucine-rich Repeat Variant"/>
    <property type="match status" value="1"/>
</dbReference>
<keyword evidence="3" id="KW-0813">Transport</keyword>
<dbReference type="PIRSF" id="PIRSF037096">
    <property type="entry name" value="AP3_complex_beta"/>
    <property type="match status" value="1"/>
</dbReference>
<evidence type="ECO:0000256" key="6">
    <source>
        <dbReference type="SAM" id="MobiDB-lite"/>
    </source>
</evidence>
<evidence type="ECO:0000256" key="1">
    <source>
        <dbReference type="ARBA" id="ARBA00004308"/>
    </source>
</evidence>
<dbReference type="Pfam" id="PF01602">
    <property type="entry name" value="Adaptin_N"/>
    <property type="match status" value="1"/>
</dbReference>
<protein>
    <submittedName>
        <fullName evidence="8">AP-3 complex subunit beta</fullName>
    </submittedName>
</protein>
<feature type="region of interest" description="Disordered" evidence="6">
    <location>
        <begin position="944"/>
        <end position="985"/>
    </location>
</feature>
<evidence type="ECO:0000259" key="7">
    <source>
        <dbReference type="Pfam" id="PF01602"/>
    </source>
</evidence>
<feature type="compositionally biased region" description="Acidic residues" evidence="6">
    <location>
        <begin position="960"/>
        <end position="973"/>
    </location>
</feature>
<accession>A0AAD8YGL9</accession>
<sequence length="1295" mass="140916">MKWLLANMSKGRNVSDFMPHVVKLVGAPSLEVRKMVYIYLARYANHDAQCREMALLSINAFQRGLVDREPLLRSLALRVLTCMDVPDVLQLQILGVRTCCKDSSPYVRKCAANAVGKLHPRCLEVGDESQAEQLVDIITTLLEEDGSTMVLTSAMIAFCEICPQRLDLLHGCYRKVCHLLTDMDEWGQVMVIDALMRYCRTYFKQPRGQLKGSAERIDQERRVTRSTRKEIVDGTIVVDNNEEPDSINESETNGDTTDALLAMTTLGITTNDTASPPPALPPRPKQKKVKRRVVRKAFYSDEEDESEEDEVGSLYPITGGNIAAAMRDHSVDASPNPSPLAALAGGKKSFGFRDDANAQNTSGEGGVLLAAFDLDDDEDTDLDEDHKLLLQSSLPLLRSRNSAVVLTVCSLHYYCGVASIKTRAALGKALVRIHRDRREIQYIVLVSIRTLVQECPSAFTPFLNDFFVKGMDPSFTRMIKLDILVSLCIDPSAIDAVLSELRSYVRHNDKSFACAAIIAVGKVAELARIVYDRRAFTGGIDADAARDESNSIALGCLSGLVTLSEFSKNDLVVGECIATIQRLLAQLWSTDGGFGSSGSGNIKVLKDPALIQERVLKRLLLILIRSISEQDEEPDEEETNTNRLEDRAVAVPPPATASLLWTIGEWLTMSEQTLTWNMDSASKSKIRVEVLRMLAKAFSRLDAQIKLQALHLASKVFLMNKSDHGSSSAEENALSEFILAMGRADVMQDVRDRARYESNVLHLTAGLNGDTSMLQQRPSSNCMSVEKARKMLLDRKPTATSLPLDGKEFGSAKNEIDIFRFGSLSSIVGLKAGGSSLPLPDWALVNSSSSLRDPEVLRQKKAAEDEADLYDDSSSGSSSSDDDTSSSDSSSSSDDSSDESSDSDSEEEEEEIVSDIFVESNGLAAKPIPASTQVSNDLLPSMINEEEDESSSSASSSSDDSSDSDSDSDDNLEGETAVQNQPVVEGTLFDLPADTINTTQPPKPLYVKGASTGSSVASGLEGLVMSPLVVNKSDANEPSNIDDDSGLWKPLVRPELSGGLSVKLRFIFGQSRAKEVATLGLDPSNPSTVCLQAHIENMRTDVGTLRHVRIVHRRGASGGSISPSEVILPPEISVLKKGQASIVFIGITFESVTDRDGVALAKFDVKSDRGSTSIEIRPSIGEMLDTPPKNINFDAATSGFEGNKFLMISVSFSLSPIDDEKFESVPTKILKHLYLRQIGEWPNKGCFVGKLPESGDHVYIRIECDKVTGSGKITVCGNNAMASNSIANLVKSTLK</sequence>
<dbReference type="GO" id="GO:0012505">
    <property type="term" value="C:endomembrane system"/>
    <property type="evidence" value="ECO:0007669"/>
    <property type="project" value="UniProtKB-SubCell"/>
</dbReference>
<evidence type="ECO:0000313" key="9">
    <source>
        <dbReference type="Proteomes" id="UP001224775"/>
    </source>
</evidence>
<dbReference type="SUPFAM" id="SSF48371">
    <property type="entry name" value="ARM repeat"/>
    <property type="match status" value="1"/>
</dbReference>
<dbReference type="InterPro" id="IPR002553">
    <property type="entry name" value="Clathrin/coatomer_adapt-like_N"/>
</dbReference>
<dbReference type="GO" id="GO:0016192">
    <property type="term" value="P:vesicle-mediated transport"/>
    <property type="evidence" value="ECO:0007669"/>
    <property type="project" value="InterPro"/>
</dbReference>
<comment type="caution">
    <text evidence="8">The sequence shown here is derived from an EMBL/GenBank/DDBJ whole genome shotgun (WGS) entry which is preliminary data.</text>
</comment>
<dbReference type="InterPro" id="IPR026739">
    <property type="entry name" value="AP_beta"/>
</dbReference>
<evidence type="ECO:0000256" key="3">
    <source>
        <dbReference type="ARBA" id="ARBA00022448"/>
    </source>
</evidence>
<organism evidence="8 9">
    <name type="scientific">Skeletonema marinoi</name>
    <dbReference type="NCBI Taxonomy" id="267567"/>
    <lineage>
        <taxon>Eukaryota</taxon>
        <taxon>Sar</taxon>
        <taxon>Stramenopiles</taxon>
        <taxon>Ochrophyta</taxon>
        <taxon>Bacillariophyta</taxon>
        <taxon>Coscinodiscophyceae</taxon>
        <taxon>Thalassiosirophycidae</taxon>
        <taxon>Thalassiosirales</taxon>
        <taxon>Skeletonemataceae</taxon>
        <taxon>Skeletonema</taxon>
        <taxon>Skeletonema marinoi-dohrnii complex</taxon>
    </lineage>
</organism>
<comment type="similarity">
    <text evidence="2">Belongs to the adaptor complexes large subunit family.</text>
</comment>
<keyword evidence="9" id="KW-1185">Reference proteome</keyword>
<evidence type="ECO:0000256" key="2">
    <source>
        <dbReference type="ARBA" id="ARBA00006613"/>
    </source>
</evidence>
<dbReference type="Proteomes" id="UP001224775">
    <property type="component" value="Unassembled WGS sequence"/>
</dbReference>
<evidence type="ECO:0000313" key="8">
    <source>
        <dbReference type="EMBL" id="KAK1744781.1"/>
    </source>
</evidence>
<feature type="compositionally biased region" description="Basic and acidic residues" evidence="6">
    <location>
        <begin position="854"/>
        <end position="864"/>
    </location>
</feature>
<feature type="region of interest" description="Disordered" evidence="6">
    <location>
        <begin position="269"/>
        <end position="292"/>
    </location>
</feature>
<dbReference type="InterPro" id="IPR016024">
    <property type="entry name" value="ARM-type_fold"/>
</dbReference>
<reference evidence="8" key="1">
    <citation type="submission" date="2023-06" db="EMBL/GenBank/DDBJ databases">
        <title>Survivors Of The Sea: Transcriptome response of Skeletonema marinoi to long-term dormancy.</title>
        <authorList>
            <person name="Pinder M.I.M."/>
            <person name="Kourtchenko O."/>
            <person name="Robertson E.K."/>
            <person name="Larsson T."/>
            <person name="Maumus F."/>
            <person name="Osuna-Cruz C.M."/>
            <person name="Vancaester E."/>
            <person name="Stenow R."/>
            <person name="Vandepoele K."/>
            <person name="Ploug H."/>
            <person name="Bruchert V."/>
            <person name="Godhe A."/>
            <person name="Topel M."/>
        </authorList>
    </citation>
    <scope>NUCLEOTIDE SEQUENCE</scope>
    <source>
        <strain evidence="8">R05AC</strain>
    </source>
</reference>
<comment type="subcellular location">
    <subcellularLocation>
        <location evidence="1">Endomembrane system</location>
    </subcellularLocation>
</comment>
<evidence type="ECO:0000256" key="5">
    <source>
        <dbReference type="ARBA" id="ARBA00023136"/>
    </source>
</evidence>
<feature type="domain" description="Clathrin/coatomer adaptor adaptin-like N-terminal" evidence="7">
    <location>
        <begin position="1"/>
        <end position="526"/>
    </location>
</feature>
<dbReference type="InterPro" id="IPR011989">
    <property type="entry name" value="ARM-like"/>
</dbReference>
<dbReference type="InterPro" id="IPR026740">
    <property type="entry name" value="AP3_beta"/>
</dbReference>
<name>A0AAD8YGL9_9STRA</name>
<dbReference type="PANTHER" id="PTHR11134">
    <property type="entry name" value="ADAPTOR COMPLEX SUBUNIT BETA FAMILY MEMBER"/>
    <property type="match status" value="1"/>
</dbReference>
<dbReference type="GO" id="GO:0030123">
    <property type="term" value="C:AP-3 adaptor complex"/>
    <property type="evidence" value="ECO:0007669"/>
    <property type="project" value="InterPro"/>
</dbReference>
<evidence type="ECO:0000256" key="4">
    <source>
        <dbReference type="ARBA" id="ARBA00022927"/>
    </source>
</evidence>
<feature type="region of interest" description="Disordered" evidence="6">
    <location>
        <begin position="854"/>
        <end position="913"/>
    </location>
</feature>
<gene>
    <name evidence="8" type="ORF">QTG54_004072</name>
</gene>
<keyword evidence="4" id="KW-0653">Protein transport</keyword>